<evidence type="ECO:0000256" key="1">
    <source>
        <dbReference type="SAM" id="MobiDB-lite"/>
    </source>
</evidence>
<keyword evidence="2" id="KW-0732">Signal</keyword>
<accession>A0A4U1BVC7</accession>
<feature type="region of interest" description="Disordered" evidence="1">
    <location>
        <begin position="72"/>
        <end position="92"/>
    </location>
</feature>
<comment type="caution">
    <text evidence="3">The sequence shown here is derived from an EMBL/GenBank/DDBJ whole genome shotgun (WGS) entry which is preliminary data.</text>
</comment>
<feature type="signal peptide" evidence="2">
    <location>
        <begin position="1"/>
        <end position="24"/>
    </location>
</feature>
<evidence type="ECO:0000313" key="4">
    <source>
        <dbReference type="Proteomes" id="UP000305675"/>
    </source>
</evidence>
<reference evidence="3 4" key="1">
    <citation type="submission" date="2019-04" db="EMBL/GenBank/DDBJ databases">
        <authorList>
            <person name="Hwang J.C."/>
        </authorList>
    </citation>
    <scope>NUCLEOTIDE SEQUENCE [LARGE SCALE GENOMIC DNA]</scope>
    <source>
        <strain evidence="3 4">IMCC35002</strain>
    </source>
</reference>
<organism evidence="3 4">
    <name type="scientific">Ferrimonas aestuarii</name>
    <dbReference type="NCBI Taxonomy" id="2569539"/>
    <lineage>
        <taxon>Bacteria</taxon>
        <taxon>Pseudomonadati</taxon>
        <taxon>Pseudomonadota</taxon>
        <taxon>Gammaproteobacteria</taxon>
        <taxon>Alteromonadales</taxon>
        <taxon>Ferrimonadaceae</taxon>
        <taxon>Ferrimonas</taxon>
    </lineage>
</organism>
<evidence type="ECO:0000256" key="2">
    <source>
        <dbReference type="SAM" id="SignalP"/>
    </source>
</evidence>
<proteinExistence type="predicted"/>
<dbReference type="EMBL" id="SWCJ01000001">
    <property type="protein sequence ID" value="TKB58424.1"/>
    <property type="molecule type" value="Genomic_DNA"/>
</dbReference>
<dbReference type="RefSeq" id="WP_136861572.1">
    <property type="nucleotide sequence ID" value="NZ_SWCJ01000001.1"/>
</dbReference>
<protein>
    <submittedName>
        <fullName evidence="3">Uncharacterized protein</fullName>
    </submittedName>
</protein>
<dbReference type="OrthoDB" id="5600970at2"/>
<dbReference type="PROSITE" id="PS51257">
    <property type="entry name" value="PROKAR_LIPOPROTEIN"/>
    <property type="match status" value="1"/>
</dbReference>
<sequence length="92" mass="9625">MKQLILLSACTASLLCGCTSNVMNQFELGQTTAQLQQQQVLDPDAARRNAGAVNELSGKVGNVVMTNYNGAASQPKEARGEIREVSLGGGSN</sequence>
<feature type="chain" id="PRO_5020974867" evidence="2">
    <location>
        <begin position="25"/>
        <end position="92"/>
    </location>
</feature>
<name>A0A4U1BVC7_9GAMM</name>
<gene>
    <name evidence="3" type="ORF">FCL42_01365</name>
</gene>
<keyword evidence="4" id="KW-1185">Reference proteome</keyword>
<evidence type="ECO:0000313" key="3">
    <source>
        <dbReference type="EMBL" id="TKB58424.1"/>
    </source>
</evidence>
<dbReference type="AlphaFoldDB" id="A0A4U1BVC7"/>
<dbReference type="Proteomes" id="UP000305675">
    <property type="component" value="Unassembled WGS sequence"/>
</dbReference>